<keyword evidence="3" id="KW-1185">Reference proteome</keyword>
<dbReference type="Proteomes" id="UP000288227">
    <property type="component" value="Unassembled WGS sequence"/>
</dbReference>
<name>A0A401U4G1_9BACT</name>
<feature type="coiled-coil region" evidence="1">
    <location>
        <begin position="80"/>
        <end position="139"/>
    </location>
</feature>
<dbReference type="OrthoDB" id="977623at2"/>
<evidence type="ECO:0000313" key="3">
    <source>
        <dbReference type="Proteomes" id="UP000288227"/>
    </source>
</evidence>
<organism evidence="2 3">
    <name type="scientific">Chryseotalea sanaruensis</name>
    <dbReference type="NCBI Taxonomy" id="2482724"/>
    <lineage>
        <taxon>Bacteria</taxon>
        <taxon>Pseudomonadati</taxon>
        <taxon>Bacteroidota</taxon>
        <taxon>Cytophagia</taxon>
        <taxon>Cytophagales</taxon>
        <taxon>Chryseotaleaceae</taxon>
        <taxon>Chryseotalea</taxon>
    </lineage>
</organism>
<reference evidence="2 3" key="1">
    <citation type="submission" date="2018-11" db="EMBL/GenBank/DDBJ databases">
        <title>Chryseotalea sanarue gen. nov., sp., nov., a member of the family Cytophagaceae, isolated from a brackish lake in Hamamatsu Japan.</title>
        <authorList>
            <person name="Maejima Y."/>
            <person name="Iino T."/>
            <person name="Muraguchi Y."/>
            <person name="Fukuda K."/>
            <person name="Ohkuma M."/>
            <person name="Moriuchi R."/>
            <person name="Dohra H."/>
            <person name="Kimbara K."/>
            <person name="Shintani M."/>
        </authorList>
    </citation>
    <scope>NUCLEOTIDE SEQUENCE [LARGE SCALE GENOMIC DNA]</scope>
    <source>
        <strain evidence="2 3">Ys</strain>
    </source>
</reference>
<sequence length="245" mass="27475">MKKIILVIAILVTLFSCDTKKVESLQRDLDSVNTALIASKELEEGMNDVGALIDSIDVSRDMLRVRMIEGSSYADHISRLKEINAYVKRTEAKLDALEKAAKNSSKSSASALRRLKADLKKTSDELVDIQLQLANVRDENLKLWVKVNQKDSLLSIKDQIIKLREGDVASLERLVNDTDAQNKTVVADLYYAQAAALESAANRTQFAPRKKREARREALELYRLSLSLGKIEAQSKIDELEKELS</sequence>
<dbReference type="EMBL" id="BHXQ01000001">
    <property type="protein sequence ID" value="GCC49844.1"/>
    <property type="molecule type" value="Genomic_DNA"/>
</dbReference>
<protein>
    <submittedName>
        <fullName evidence="2">Uncharacterized protein</fullName>
    </submittedName>
</protein>
<keyword evidence="1" id="KW-0175">Coiled coil</keyword>
<evidence type="ECO:0000313" key="2">
    <source>
        <dbReference type="EMBL" id="GCC49844.1"/>
    </source>
</evidence>
<evidence type="ECO:0000256" key="1">
    <source>
        <dbReference type="SAM" id="Coils"/>
    </source>
</evidence>
<gene>
    <name evidence="2" type="ORF">SanaruYs_00580</name>
</gene>
<comment type="caution">
    <text evidence="2">The sequence shown here is derived from an EMBL/GenBank/DDBJ whole genome shotgun (WGS) entry which is preliminary data.</text>
</comment>
<dbReference type="RefSeq" id="WP_127120513.1">
    <property type="nucleotide sequence ID" value="NZ_BHXQ01000001.1"/>
</dbReference>
<proteinExistence type="predicted"/>
<accession>A0A401U4G1</accession>
<dbReference type="PROSITE" id="PS51257">
    <property type="entry name" value="PROKAR_LIPOPROTEIN"/>
    <property type="match status" value="1"/>
</dbReference>
<dbReference type="AlphaFoldDB" id="A0A401U4G1"/>